<proteinExistence type="predicted"/>
<dbReference type="KEGG" id="eaj:Q3M24_14200"/>
<sequence length="521" mass="59123">MPKYFNTTGPCFPRLHYMLPPKDRLIGASLDRYIRDELYWVLHAPRQTGKTTFLQSWMHEINAGTEAVACYVSLEICQEVTEVERAMPAMVAAVRQYAENFGVPIPEYPKGEPAENMFSAILVNWARIVAPKKLIVLFDEVDVVAGPAMVSLLRQLRGGFAQRSSGVFPVSIALVGMRDLRDYLVTSKDGQVLNPGSPFNIKHDSATLVNFSQDDIAALTVQHTEATGQLFTSEALERIWACSSGQPWLVNALCEQIVYRIIPDPGIAVQPEHVEQAKNQLIASRATHIDSLGERLKDERIRRVIQPMIIGESDPTLGRSDRDVEFCLDLGLIAWEGSLVIANAIYREVIARYLGQNYQDNIPAPEFTWQRPDGGLDMDALMEEFQKFWAWNSEIWEEKADYTEAFPHLLLMAFLQRIINGGGMVDREYAAWRGRMDLLIRFGGRSNLVEIKLVHPRMGRKATRDQGLEQVERYADQVNPDTCHLVIFDRRPDQRTVPWEERLSKESCVTSIGRSVEVIWC</sequence>
<accession>A0AAU8LRG8</accession>
<organism evidence="1">
    <name type="scientific">Candidatus Electrothrix aestuarii</name>
    <dbReference type="NCBI Taxonomy" id="3062594"/>
    <lineage>
        <taxon>Bacteria</taxon>
        <taxon>Pseudomonadati</taxon>
        <taxon>Thermodesulfobacteriota</taxon>
        <taxon>Desulfobulbia</taxon>
        <taxon>Desulfobulbales</taxon>
        <taxon>Desulfobulbaceae</taxon>
        <taxon>Candidatus Electrothrix</taxon>
    </lineage>
</organism>
<dbReference type="AlphaFoldDB" id="A0AAU8LRG8"/>
<gene>
    <name evidence="1" type="ORF">Q3M24_14200</name>
</gene>
<keyword evidence="1" id="KW-0067">ATP-binding</keyword>
<evidence type="ECO:0000313" key="1">
    <source>
        <dbReference type="EMBL" id="XCN71464.1"/>
    </source>
</evidence>
<dbReference type="Gene3D" id="3.40.50.300">
    <property type="entry name" value="P-loop containing nucleotide triphosphate hydrolases"/>
    <property type="match status" value="1"/>
</dbReference>
<name>A0AAU8LRG8_9BACT</name>
<reference evidence="1" key="2">
    <citation type="submission" date="2024-06" db="EMBL/GenBank/DDBJ databases">
        <authorList>
            <person name="Plum-Jensen L.E."/>
            <person name="Schramm A."/>
            <person name="Marshall I.P.G."/>
        </authorList>
    </citation>
    <scope>NUCLEOTIDE SEQUENCE</scope>
    <source>
        <strain evidence="1">Rat1</strain>
    </source>
</reference>
<reference evidence="1" key="1">
    <citation type="journal article" date="2024" name="Syst. Appl. Microbiol.">
        <title>First single-strain enrichments of Electrothrix cable bacteria, description of E. aestuarii sp. nov. and E. rattekaaiensis sp. nov., and proposal of a cable bacteria taxonomy following the rules of the SeqCode.</title>
        <authorList>
            <person name="Plum-Jensen L.E."/>
            <person name="Schramm A."/>
            <person name="Marshall I.P.G."/>
        </authorList>
    </citation>
    <scope>NUCLEOTIDE SEQUENCE</scope>
    <source>
        <strain evidence="1">Rat1</strain>
    </source>
</reference>
<dbReference type="GO" id="GO:0005524">
    <property type="term" value="F:ATP binding"/>
    <property type="evidence" value="ECO:0007669"/>
    <property type="project" value="UniProtKB-KW"/>
</dbReference>
<dbReference type="SUPFAM" id="SSF52540">
    <property type="entry name" value="P-loop containing nucleoside triphosphate hydrolases"/>
    <property type="match status" value="1"/>
</dbReference>
<dbReference type="EMBL" id="CP159373">
    <property type="protein sequence ID" value="XCN71464.1"/>
    <property type="molecule type" value="Genomic_DNA"/>
</dbReference>
<keyword evidence="1" id="KW-0547">Nucleotide-binding</keyword>
<dbReference type="InterPro" id="IPR027417">
    <property type="entry name" value="P-loop_NTPase"/>
</dbReference>
<protein>
    <submittedName>
        <fullName evidence="1">ATP-binding protein</fullName>
    </submittedName>
</protein>